<organism evidence="1 2">
    <name type="scientific">Chromobacterium amazonense</name>
    <dbReference type="NCBI Taxonomy" id="1382803"/>
    <lineage>
        <taxon>Bacteria</taxon>
        <taxon>Pseudomonadati</taxon>
        <taxon>Pseudomonadota</taxon>
        <taxon>Betaproteobacteria</taxon>
        <taxon>Neisseriales</taxon>
        <taxon>Chromobacteriaceae</taxon>
        <taxon>Chromobacterium</taxon>
    </lineage>
</organism>
<name>A0A2S9WZ38_9NEIS</name>
<accession>A0A2S9WZ38</accession>
<dbReference type="Proteomes" id="UP000239469">
    <property type="component" value="Unassembled WGS sequence"/>
</dbReference>
<protein>
    <submittedName>
        <fullName evidence="1">Uncharacterized protein</fullName>
    </submittedName>
</protein>
<evidence type="ECO:0000313" key="2">
    <source>
        <dbReference type="Proteomes" id="UP000239469"/>
    </source>
</evidence>
<reference evidence="1 2" key="1">
    <citation type="submission" date="2017-01" db="EMBL/GenBank/DDBJ databases">
        <title>New insights into the genetic diversity of Chromobacterium isolated from tropical freshwater lake.</title>
        <authorList>
            <person name="Santos A.B."/>
            <person name="Nascimento A.M."/>
            <person name="Da Silva P.C."/>
        </authorList>
    </citation>
    <scope>NUCLEOTIDE SEQUENCE [LARGE SCALE GENOMIC DNA]</scope>
    <source>
        <strain evidence="1 2">56AF</strain>
    </source>
</reference>
<sequence>MKLHSNQERKMVEDCLYIFKTDGKFVFKKQKDSPDEVVLPDGDGFICLLGRSSLFAHSRTDQTGLFVVMEGQAVILHSDLEVAKTAAEELRVQYKAGFSSIFQKCDDELAFLCIWDGNIWRGLAGPL</sequence>
<comment type="caution">
    <text evidence="1">The sequence shown here is derived from an EMBL/GenBank/DDBJ whole genome shotgun (WGS) entry which is preliminary data.</text>
</comment>
<evidence type="ECO:0000313" key="1">
    <source>
        <dbReference type="EMBL" id="PRP68735.1"/>
    </source>
</evidence>
<gene>
    <name evidence="1" type="ORF">BUE93_20960</name>
</gene>
<dbReference type="AlphaFoldDB" id="A0A2S9WZ38"/>
<dbReference type="EMBL" id="MTBD01000058">
    <property type="protein sequence ID" value="PRP68735.1"/>
    <property type="molecule type" value="Genomic_DNA"/>
</dbReference>
<proteinExistence type="predicted"/>